<dbReference type="AlphaFoldDB" id="A0A1H9PDT6"/>
<dbReference type="InterPro" id="IPR027385">
    <property type="entry name" value="Beta-barrel_OMP"/>
</dbReference>
<dbReference type="EMBL" id="FOFZ01000013">
    <property type="protein sequence ID" value="SER46331.1"/>
    <property type="molecule type" value="Genomic_DNA"/>
</dbReference>
<evidence type="ECO:0000256" key="2">
    <source>
        <dbReference type="SAM" id="SignalP"/>
    </source>
</evidence>
<keyword evidence="5" id="KW-1185">Reference proteome</keyword>
<dbReference type="SUPFAM" id="SSF56925">
    <property type="entry name" value="OMPA-like"/>
    <property type="match status" value="1"/>
</dbReference>
<evidence type="ECO:0000313" key="5">
    <source>
        <dbReference type="Proteomes" id="UP000183658"/>
    </source>
</evidence>
<name>A0A1H9PDT6_FLAFI</name>
<proteinExistence type="predicted"/>
<accession>A0A1H9PDT6</accession>
<dbReference type="OrthoDB" id="1322659at2"/>
<feature type="domain" description="Outer membrane protein beta-barrel" evidence="3">
    <location>
        <begin position="9"/>
        <end position="246"/>
    </location>
</feature>
<evidence type="ECO:0000259" key="3">
    <source>
        <dbReference type="Pfam" id="PF13505"/>
    </source>
</evidence>
<protein>
    <submittedName>
        <fullName evidence="4">Outer membrane protein beta-barrel domain-containing protein</fullName>
    </submittedName>
</protein>
<dbReference type="InterPro" id="IPR011250">
    <property type="entry name" value="OMP/PagP_B-barrel"/>
</dbReference>
<dbReference type="RefSeq" id="WP_074724162.1">
    <property type="nucleotide sequence ID" value="NZ_CBCRVS010000001.1"/>
</dbReference>
<reference evidence="5" key="1">
    <citation type="submission" date="2016-10" db="EMBL/GenBank/DDBJ databases">
        <authorList>
            <person name="Varghese N."/>
            <person name="Submissions S."/>
        </authorList>
    </citation>
    <scope>NUCLEOTIDE SEQUENCE [LARGE SCALE GENOMIC DNA]</scope>
    <source>
        <strain evidence="5">DSM 15719</strain>
    </source>
</reference>
<dbReference type="Proteomes" id="UP000183658">
    <property type="component" value="Unassembled WGS sequence"/>
</dbReference>
<feature type="signal peptide" evidence="2">
    <location>
        <begin position="1"/>
        <end position="19"/>
    </location>
</feature>
<keyword evidence="1 2" id="KW-0732">Signal</keyword>
<gene>
    <name evidence="4" type="ORF">SAMN05444355_1136</name>
</gene>
<organism evidence="4 5">
    <name type="scientific">Flavobacterium frigoris</name>
    <dbReference type="NCBI Taxonomy" id="229204"/>
    <lineage>
        <taxon>Bacteria</taxon>
        <taxon>Pseudomonadati</taxon>
        <taxon>Bacteroidota</taxon>
        <taxon>Flavobacteriia</taxon>
        <taxon>Flavobacteriales</taxon>
        <taxon>Flavobacteriaceae</taxon>
        <taxon>Flavobacterium</taxon>
    </lineage>
</organism>
<dbReference type="Pfam" id="PF13505">
    <property type="entry name" value="OMP_b-brl"/>
    <property type="match status" value="1"/>
</dbReference>
<evidence type="ECO:0000313" key="4">
    <source>
        <dbReference type="EMBL" id="SER46331.1"/>
    </source>
</evidence>
<sequence length="323" mass="35163">MKKNLFLLGLMACSMTMMAQTDKNESKKESWYFKAGGSYFTQTASTEFPVVGGQLPNRDVYVGTLGANKLASRESVTGSFGEGFRTGITAGYRFNTRLGLEMGVNYYSSNDKTMAQTTNRLISYNPATSPAATYLNFTAKGQITAFDLAPALVLFLGEHAGFEPYTKVGVIVPVHGTLDIETNREYITFVGANQVAKTDAYSKDVVKPNPTLGFMSAIGTSYKLGKHISAYAELEYRNFTVHGKTKETEVYTENGVDKLNATTSFRKASYAAIHTDYVSSLNGSSNNETYNSAGYDETKPMNELSSYVGISGLGLTLGLKYSL</sequence>
<dbReference type="Gene3D" id="2.40.160.20">
    <property type="match status" value="1"/>
</dbReference>
<feature type="chain" id="PRO_5010343841" evidence="2">
    <location>
        <begin position="20"/>
        <end position="323"/>
    </location>
</feature>
<evidence type="ECO:0000256" key="1">
    <source>
        <dbReference type="ARBA" id="ARBA00022729"/>
    </source>
</evidence>